<gene>
    <name evidence="1" type="ORF">WICPIJ_009702</name>
</gene>
<keyword evidence="2" id="KW-1185">Reference proteome</keyword>
<dbReference type="EMBL" id="JAEUBG010005602">
    <property type="protein sequence ID" value="KAH3673720.1"/>
    <property type="molecule type" value="Genomic_DNA"/>
</dbReference>
<evidence type="ECO:0000313" key="1">
    <source>
        <dbReference type="EMBL" id="KAH3673720.1"/>
    </source>
</evidence>
<name>A0A9P8PLG3_WICPI</name>
<dbReference type="Proteomes" id="UP000774326">
    <property type="component" value="Unassembled WGS sequence"/>
</dbReference>
<reference evidence="1" key="1">
    <citation type="journal article" date="2021" name="Open Biol.">
        <title>Shared evolutionary footprints suggest mitochondrial oxidative damage underlies multiple complex I losses in fungi.</title>
        <authorList>
            <person name="Schikora-Tamarit M.A."/>
            <person name="Marcet-Houben M."/>
            <person name="Nosek J."/>
            <person name="Gabaldon T."/>
        </authorList>
    </citation>
    <scope>NUCLEOTIDE SEQUENCE</scope>
    <source>
        <strain evidence="1">CBS2887</strain>
    </source>
</reference>
<accession>A0A9P8PLG3</accession>
<evidence type="ECO:0000313" key="2">
    <source>
        <dbReference type="Proteomes" id="UP000774326"/>
    </source>
</evidence>
<sequence>MLSCMNTTSGIEIFVCDNSESFSRDIYPEPLGIYRHWWVVYFHGIDYFLVLVQFKESKHRDCSLNLAVINWSIAIFQRSNQFDFDRIDICKISLRCHPVNIDSFHLGVSIFNVKLSDQVRITLVNEDPTFIKREAGS</sequence>
<comment type="caution">
    <text evidence="1">The sequence shown here is derived from an EMBL/GenBank/DDBJ whole genome shotgun (WGS) entry which is preliminary data.</text>
</comment>
<proteinExistence type="predicted"/>
<dbReference type="AlphaFoldDB" id="A0A9P8PLG3"/>
<reference evidence="1" key="2">
    <citation type="submission" date="2021-01" db="EMBL/GenBank/DDBJ databases">
        <authorList>
            <person name="Schikora-Tamarit M.A."/>
        </authorList>
    </citation>
    <scope>NUCLEOTIDE SEQUENCE</scope>
    <source>
        <strain evidence="1">CBS2887</strain>
    </source>
</reference>
<organism evidence="1 2">
    <name type="scientific">Wickerhamomyces pijperi</name>
    <name type="common">Yeast</name>
    <name type="synonym">Pichia pijperi</name>
    <dbReference type="NCBI Taxonomy" id="599730"/>
    <lineage>
        <taxon>Eukaryota</taxon>
        <taxon>Fungi</taxon>
        <taxon>Dikarya</taxon>
        <taxon>Ascomycota</taxon>
        <taxon>Saccharomycotina</taxon>
        <taxon>Saccharomycetes</taxon>
        <taxon>Phaffomycetales</taxon>
        <taxon>Wickerhamomycetaceae</taxon>
        <taxon>Wickerhamomyces</taxon>
    </lineage>
</organism>
<protein>
    <submittedName>
        <fullName evidence="1">Uncharacterized protein</fullName>
    </submittedName>
</protein>